<dbReference type="SUPFAM" id="SSF46955">
    <property type="entry name" value="Putative DNA-binding domain"/>
    <property type="match status" value="1"/>
</dbReference>
<dbReference type="AlphaFoldDB" id="A0A1N7DGB2"/>
<dbReference type="STRING" id="58117.SAMN05421833_114139"/>
<evidence type="ECO:0000256" key="1">
    <source>
        <dbReference type="ARBA" id="ARBA00023125"/>
    </source>
</evidence>
<gene>
    <name evidence="3" type="ORF">SAMN05421833_114139</name>
</gene>
<sequence>MARCAGATPVGGCFIIGNPRHFPVPGVFAVHGRRALLMARCAGATPVGGCFIIEDPRHFPVPGVFAVHGRRALLMGRWPCSGVFDFKRLKCGLLPDMATITIQDVSRRSGLSEPTLRYYEDVGLIGPIDRDENSGHRRYRDEDLDVIEALACLRTAGVGIGDMRAYLANRARGRAAAAEQRDLLLRHAERIAAEIAAQQVRLGYLREKAALWDARDRGDTVAEAEATQRLVDTVGRLRGLL</sequence>
<name>A0A1N7DGB2_9ACTN</name>
<dbReference type="PANTHER" id="PTHR30204:SF98">
    <property type="entry name" value="HTH-TYPE TRANSCRIPTIONAL REGULATOR ADHR"/>
    <property type="match status" value="1"/>
</dbReference>
<protein>
    <submittedName>
        <fullName evidence="3">DNA-binding transcriptional regulator, MerR family</fullName>
    </submittedName>
</protein>
<dbReference type="GO" id="GO:0003677">
    <property type="term" value="F:DNA binding"/>
    <property type="evidence" value="ECO:0007669"/>
    <property type="project" value="UniProtKB-KW"/>
</dbReference>
<evidence type="ECO:0000313" key="4">
    <source>
        <dbReference type="Proteomes" id="UP000186096"/>
    </source>
</evidence>
<proteinExistence type="predicted"/>
<dbReference type="InterPro" id="IPR000551">
    <property type="entry name" value="MerR-type_HTH_dom"/>
</dbReference>
<keyword evidence="1 3" id="KW-0238">DNA-binding</keyword>
<reference evidence="4" key="1">
    <citation type="submission" date="2017-01" db="EMBL/GenBank/DDBJ databases">
        <authorList>
            <person name="Varghese N."/>
            <person name="Submissions S."/>
        </authorList>
    </citation>
    <scope>NUCLEOTIDE SEQUENCE [LARGE SCALE GENOMIC DNA]</scope>
    <source>
        <strain evidence="4">ATCC 12950</strain>
    </source>
</reference>
<accession>A0A1N7DGB2</accession>
<dbReference type="Pfam" id="PF13411">
    <property type="entry name" value="MerR_1"/>
    <property type="match status" value="1"/>
</dbReference>
<dbReference type="InterPro" id="IPR047057">
    <property type="entry name" value="MerR_fam"/>
</dbReference>
<dbReference type="Proteomes" id="UP000186096">
    <property type="component" value="Unassembled WGS sequence"/>
</dbReference>
<dbReference type="PROSITE" id="PS50937">
    <property type="entry name" value="HTH_MERR_2"/>
    <property type="match status" value="1"/>
</dbReference>
<dbReference type="PANTHER" id="PTHR30204">
    <property type="entry name" value="REDOX-CYCLING DRUG-SENSING TRANSCRIPTIONAL ACTIVATOR SOXR"/>
    <property type="match status" value="1"/>
</dbReference>
<evidence type="ECO:0000259" key="2">
    <source>
        <dbReference type="PROSITE" id="PS50937"/>
    </source>
</evidence>
<dbReference type="GO" id="GO:0003700">
    <property type="term" value="F:DNA-binding transcription factor activity"/>
    <property type="evidence" value="ECO:0007669"/>
    <property type="project" value="InterPro"/>
</dbReference>
<dbReference type="EMBL" id="FTNI01000014">
    <property type="protein sequence ID" value="SIR74841.1"/>
    <property type="molecule type" value="Genomic_DNA"/>
</dbReference>
<organism evidence="3 4">
    <name type="scientific">Microbispora rosea</name>
    <dbReference type="NCBI Taxonomy" id="58117"/>
    <lineage>
        <taxon>Bacteria</taxon>
        <taxon>Bacillati</taxon>
        <taxon>Actinomycetota</taxon>
        <taxon>Actinomycetes</taxon>
        <taxon>Streptosporangiales</taxon>
        <taxon>Streptosporangiaceae</taxon>
        <taxon>Microbispora</taxon>
    </lineage>
</organism>
<evidence type="ECO:0000313" key="3">
    <source>
        <dbReference type="EMBL" id="SIR74841.1"/>
    </source>
</evidence>
<feature type="domain" description="HTH merR-type" evidence="2">
    <location>
        <begin position="99"/>
        <end position="169"/>
    </location>
</feature>
<dbReference type="Gene3D" id="1.10.1660.10">
    <property type="match status" value="1"/>
</dbReference>
<keyword evidence="4" id="KW-1185">Reference proteome</keyword>
<dbReference type="InterPro" id="IPR009061">
    <property type="entry name" value="DNA-bd_dom_put_sf"/>
</dbReference>
<dbReference type="SMART" id="SM00422">
    <property type="entry name" value="HTH_MERR"/>
    <property type="match status" value="1"/>
</dbReference>